<dbReference type="PANTHER" id="PTHR13477">
    <property type="entry name" value="MITOCHONDRIAL 39S RIBOSOMAL PROTEIN L49"/>
    <property type="match status" value="1"/>
</dbReference>
<dbReference type="InterPro" id="IPR007740">
    <property type="entry name" value="Ribosomal_mL49"/>
</dbReference>
<accession>A0A9P5Q197</accession>
<dbReference type="PANTHER" id="PTHR13477:SF0">
    <property type="entry name" value="LARGE RIBOSOMAL SUBUNIT PROTEIN ML49"/>
    <property type="match status" value="1"/>
</dbReference>
<gene>
    <name evidence="7" type="ORF">BDP27DRAFT_371221</name>
</gene>
<keyword evidence="3 7" id="KW-0689">Ribosomal protein</keyword>
<dbReference type="Pfam" id="PF05046">
    <property type="entry name" value="Img2"/>
    <property type="match status" value="1"/>
</dbReference>
<name>A0A9P5Q197_9AGAR</name>
<protein>
    <recommendedName>
        <fullName evidence="6">Large ribosomal subunit protein mL49</fullName>
    </recommendedName>
</protein>
<proteinExistence type="inferred from homology"/>
<dbReference type="EMBL" id="JADNRY010000021">
    <property type="protein sequence ID" value="KAF9072928.1"/>
    <property type="molecule type" value="Genomic_DNA"/>
</dbReference>
<evidence type="ECO:0000256" key="4">
    <source>
        <dbReference type="ARBA" id="ARBA00023128"/>
    </source>
</evidence>
<dbReference type="OrthoDB" id="19439at2759"/>
<evidence type="ECO:0000256" key="5">
    <source>
        <dbReference type="ARBA" id="ARBA00023274"/>
    </source>
</evidence>
<comment type="subcellular location">
    <subcellularLocation>
        <location evidence="1">Mitochondrion</location>
    </subcellularLocation>
</comment>
<comment type="caution">
    <text evidence="7">The sequence shown here is derived from an EMBL/GenBank/DDBJ whole genome shotgun (WGS) entry which is preliminary data.</text>
</comment>
<evidence type="ECO:0000256" key="2">
    <source>
        <dbReference type="ARBA" id="ARBA00005677"/>
    </source>
</evidence>
<dbReference type="GO" id="GO:0006412">
    <property type="term" value="P:translation"/>
    <property type="evidence" value="ECO:0007669"/>
    <property type="project" value="InterPro"/>
</dbReference>
<keyword evidence="4" id="KW-0496">Mitochondrion</keyword>
<comment type="similarity">
    <text evidence="2">Belongs to the mitochondrion-specific ribosomal protein mL49 family.</text>
</comment>
<keyword evidence="5" id="KW-0687">Ribonucleoprotein</keyword>
<dbReference type="GO" id="GO:0003735">
    <property type="term" value="F:structural constituent of ribosome"/>
    <property type="evidence" value="ECO:0007669"/>
    <property type="project" value="InterPro"/>
</dbReference>
<evidence type="ECO:0000256" key="1">
    <source>
        <dbReference type="ARBA" id="ARBA00004173"/>
    </source>
</evidence>
<evidence type="ECO:0000313" key="7">
    <source>
        <dbReference type="EMBL" id="KAF9072928.1"/>
    </source>
</evidence>
<organism evidence="7 8">
    <name type="scientific">Rhodocollybia butyracea</name>
    <dbReference type="NCBI Taxonomy" id="206335"/>
    <lineage>
        <taxon>Eukaryota</taxon>
        <taxon>Fungi</taxon>
        <taxon>Dikarya</taxon>
        <taxon>Basidiomycota</taxon>
        <taxon>Agaricomycotina</taxon>
        <taxon>Agaricomycetes</taxon>
        <taxon>Agaricomycetidae</taxon>
        <taxon>Agaricales</taxon>
        <taxon>Marasmiineae</taxon>
        <taxon>Omphalotaceae</taxon>
        <taxon>Rhodocollybia</taxon>
    </lineage>
</organism>
<evidence type="ECO:0000313" key="8">
    <source>
        <dbReference type="Proteomes" id="UP000772434"/>
    </source>
</evidence>
<evidence type="ECO:0000256" key="3">
    <source>
        <dbReference type="ARBA" id="ARBA00022980"/>
    </source>
</evidence>
<dbReference type="Proteomes" id="UP000772434">
    <property type="component" value="Unassembled WGS sequence"/>
</dbReference>
<keyword evidence="8" id="KW-1185">Reference proteome</keyword>
<dbReference type="AlphaFoldDB" id="A0A9P5Q197"/>
<dbReference type="GO" id="GO:0005762">
    <property type="term" value="C:mitochondrial large ribosomal subunit"/>
    <property type="evidence" value="ECO:0007669"/>
    <property type="project" value="TreeGrafter"/>
</dbReference>
<evidence type="ECO:0000256" key="6">
    <source>
        <dbReference type="ARBA" id="ARBA00035191"/>
    </source>
</evidence>
<dbReference type="Gene3D" id="3.30.780.10">
    <property type="entry name" value="SUI1-like domain"/>
    <property type="match status" value="1"/>
</dbReference>
<reference evidence="7" key="1">
    <citation type="submission" date="2020-11" db="EMBL/GenBank/DDBJ databases">
        <authorList>
            <consortium name="DOE Joint Genome Institute"/>
            <person name="Ahrendt S."/>
            <person name="Riley R."/>
            <person name="Andreopoulos W."/>
            <person name="Labutti K."/>
            <person name="Pangilinan J."/>
            <person name="Ruiz-Duenas F.J."/>
            <person name="Barrasa J.M."/>
            <person name="Sanchez-Garcia M."/>
            <person name="Camarero S."/>
            <person name="Miyauchi S."/>
            <person name="Serrano A."/>
            <person name="Linde D."/>
            <person name="Babiker R."/>
            <person name="Drula E."/>
            <person name="Ayuso-Fernandez I."/>
            <person name="Pacheco R."/>
            <person name="Padilla G."/>
            <person name="Ferreira P."/>
            <person name="Barriuso J."/>
            <person name="Kellner H."/>
            <person name="Castanera R."/>
            <person name="Alfaro M."/>
            <person name="Ramirez L."/>
            <person name="Pisabarro A.G."/>
            <person name="Kuo A."/>
            <person name="Tritt A."/>
            <person name="Lipzen A."/>
            <person name="He G."/>
            <person name="Yan M."/>
            <person name="Ng V."/>
            <person name="Cullen D."/>
            <person name="Martin F."/>
            <person name="Rosso M.-N."/>
            <person name="Henrissat B."/>
            <person name="Hibbett D."/>
            <person name="Martinez A.T."/>
            <person name="Grigoriev I.V."/>
        </authorList>
    </citation>
    <scope>NUCLEOTIDE SEQUENCE</scope>
    <source>
        <strain evidence="7">AH 40177</strain>
    </source>
</reference>
<sequence length="116" mass="13000">MLRSFCLPRRLPAATRFLSSLQRTSVHYPYFVPRNSNGSLPVYTDIRNGGTRFLLSIRNIDGDASALANSLSTELFAPGSPEAMKLQISVVRSKHLIIQGGKWKHNVVEWLVKKGF</sequence>